<dbReference type="OMA" id="PVDMTSK"/>
<evidence type="ECO:0000256" key="8">
    <source>
        <dbReference type="SAM" id="MobiDB-lite"/>
    </source>
</evidence>
<dbReference type="SMART" id="SM00338">
    <property type="entry name" value="BRLZ"/>
    <property type="match status" value="1"/>
</dbReference>
<dbReference type="PROSITE" id="PS50217">
    <property type="entry name" value="BZIP"/>
    <property type="match status" value="1"/>
</dbReference>
<dbReference type="CDD" id="cd14694">
    <property type="entry name" value="bZIP_NFIL3"/>
    <property type="match status" value="1"/>
</dbReference>
<evidence type="ECO:0000256" key="6">
    <source>
        <dbReference type="ARBA" id="ARBA00054316"/>
    </source>
</evidence>
<dbReference type="GO" id="GO:0001227">
    <property type="term" value="F:DNA-binding transcription repressor activity, RNA polymerase II-specific"/>
    <property type="evidence" value="ECO:0007669"/>
    <property type="project" value="Ensembl"/>
</dbReference>
<dbReference type="InterPro" id="IPR004827">
    <property type="entry name" value="bZIP"/>
</dbReference>
<keyword evidence="11" id="KW-1185">Reference proteome</keyword>
<organism evidence="10 11">
    <name type="scientific">Oryctolagus cuniculus</name>
    <name type="common">Rabbit</name>
    <dbReference type="NCBI Taxonomy" id="9986"/>
    <lineage>
        <taxon>Eukaryota</taxon>
        <taxon>Metazoa</taxon>
        <taxon>Chordata</taxon>
        <taxon>Craniata</taxon>
        <taxon>Vertebrata</taxon>
        <taxon>Euteleostomi</taxon>
        <taxon>Mammalia</taxon>
        <taxon>Eutheria</taxon>
        <taxon>Euarchontoglires</taxon>
        <taxon>Glires</taxon>
        <taxon>Lagomorpha</taxon>
        <taxon>Leporidae</taxon>
        <taxon>Oryctolagus</taxon>
    </lineage>
</organism>
<dbReference type="GO" id="GO:0045893">
    <property type="term" value="P:positive regulation of DNA-templated transcription"/>
    <property type="evidence" value="ECO:0007669"/>
    <property type="project" value="Ensembl"/>
</dbReference>
<dbReference type="PANTHER" id="PTHR15284">
    <property type="entry name" value="NUCLEAR FACTOR INTERLEUKIN-3-REGULATED PROTEIN"/>
    <property type="match status" value="1"/>
</dbReference>
<comment type="function">
    <text evidence="6">Acts as a transcriptional regulator that recognizes and binds to the sequence 5'-[GA]TTA[CT]GTAA[CT]-3', a sequence present in many cellular and viral promoters. Represses transcription from promoters with activating transcription factor (ATF) sites. Represses promoter activity in osteoblasts. Represses transcriptional activity of PER1. Represses transcriptional activity of PER2 via the B-site on the promoter. Activates transcription from the interleukin-3 promoter in T-cells. Competes for the same consensus-binding site with PAR DNA-binding factors (DBP, HLF and TEF). Component of the circadian clock that acts as a negative regulator for the circadian expression of PER2 oscillation in the cell-autonomous core clock. Protects pro-B cells from programmed cell death. Represses the transcription of CYP2A5. Positively regulates the expression and activity of CES2 by antagonizing the repressive action of NR1D1 on CES2. Required for the development of natural killer cell precursors.</text>
</comment>
<dbReference type="PROSITE" id="PS00036">
    <property type="entry name" value="BZIP_BASIC"/>
    <property type="match status" value="1"/>
</dbReference>
<dbReference type="STRING" id="9986.ENSOCUP00000000127"/>
<evidence type="ECO:0000256" key="4">
    <source>
        <dbReference type="ARBA" id="ARBA00023163"/>
    </source>
</evidence>
<evidence type="ECO:0000256" key="1">
    <source>
        <dbReference type="ARBA" id="ARBA00006079"/>
    </source>
</evidence>
<dbReference type="SUPFAM" id="SSF57959">
    <property type="entry name" value="Leucine zipper domain"/>
    <property type="match status" value="1"/>
</dbReference>
<dbReference type="GO" id="GO:0001779">
    <property type="term" value="P:natural killer cell differentiation"/>
    <property type="evidence" value="ECO:0007669"/>
    <property type="project" value="Ensembl"/>
</dbReference>
<protein>
    <recommendedName>
        <fullName evidence="7">E4 promoter-binding protein 4</fullName>
    </recommendedName>
</protein>
<reference evidence="10" key="2">
    <citation type="submission" date="2025-08" db="UniProtKB">
        <authorList>
            <consortium name="Ensembl"/>
        </authorList>
    </citation>
    <scope>IDENTIFICATION</scope>
    <source>
        <strain evidence="10">Thorbecke</strain>
    </source>
</reference>
<dbReference type="GO" id="GO:0071353">
    <property type="term" value="P:cellular response to interleukin-4"/>
    <property type="evidence" value="ECO:0007669"/>
    <property type="project" value="Ensembl"/>
</dbReference>
<keyword evidence="5" id="KW-0539">Nucleus</keyword>
<dbReference type="Pfam" id="PF07716">
    <property type="entry name" value="bZIP_2"/>
    <property type="match status" value="1"/>
</dbReference>
<dbReference type="EMBL" id="AAGW02058250">
    <property type="status" value="NOT_ANNOTATED_CDS"/>
    <property type="molecule type" value="Genomic_DNA"/>
</dbReference>
<dbReference type="PANTHER" id="PTHR15284:SF1">
    <property type="entry name" value="NUCLEAR FACTOR INTERLEUKIN-3-REGULATED PROTEIN"/>
    <property type="match status" value="1"/>
</dbReference>
<evidence type="ECO:0000313" key="11">
    <source>
        <dbReference type="Proteomes" id="UP000001811"/>
    </source>
</evidence>
<dbReference type="InterPro" id="IPR010533">
    <property type="entry name" value="Vert_IL3-reg_TF"/>
</dbReference>
<feature type="region of interest" description="Disordered" evidence="8">
    <location>
        <begin position="198"/>
        <end position="221"/>
    </location>
</feature>
<dbReference type="InterPro" id="IPR046347">
    <property type="entry name" value="bZIP_sf"/>
</dbReference>
<evidence type="ECO:0000256" key="3">
    <source>
        <dbReference type="ARBA" id="ARBA00023125"/>
    </source>
</evidence>
<dbReference type="Gene3D" id="1.20.5.170">
    <property type="match status" value="1"/>
</dbReference>
<dbReference type="HOGENOM" id="CLU_052045_0_0_1"/>
<dbReference type="FunCoup" id="G1SCP4">
    <property type="interactions" value="592"/>
</dbReference>
<comment type="similarity">
    <text evidence="1">Belongs to the bZIP family. NFIL3 subfamily.</text>
</comment>
<evidence type="ECO:0000256" key="7">
    <source>
        <dbReference type="ARBA" id="ARBA00083816"/>
    </source>
</evidence>
<sequence>MQLRTMQTIKKEQASLDPSGPGDKMMALHPATLTEVPSEELAAGEELLLGEGSVGKSKSSACRRKREFIPDDKKDAMYWEKRRKNNEAAKRSREKRRLNDLVLENKLIALGEENATLKAELLSLKLKFGLISAAAYAQEIQKLSSSSAVYFQEYAAAKAGASAFAEEQDPAGAAAAAAAAAAGAGSCISVIKHSPQSSLSDLSEASPGEHTQGSPAPQDKFQAIKQEPVELESYAREPRDDRGPYAVSIFQNYMGGSFPGYSPPLLQANRSSSNSPRTSETDDGVVGKASDGEDEQQVPKGPIHSPVELPRVHAAMVKVPEVNSALPHKLRIKAKAMQIKVEALDNDFEAAHKLSSPVDVAPRRHLDLDKHAAPGVVHSSALTPFSVQVTNIQDWSLKAEHWHPKELSGKTQNGFKTEVVEIKDDGYKVSDPENLYLKQGIANLSAEVVSLKRLIAAQPISASDSR</sequence>
<dbReference type="InterPro" id="IPR047229">
    <property type="entry name" value="NFIL3-like"/>
</dbReference>
<gene>
    <name evidence="10" type="primary">NFIL3</name>
</gene>
<dbReference type="InterPro" id="IPR047106">
    <property type="entry name" value="NFIL3-like_bZIP"/>
</dbReference>
<feature type="region of interest" description="Disordered" evidence="8">
    <location>
        <begin position="1"/>
        <end position="25"/>
    </location>
</feature>
<dbReference type="FunFam" id="1.20.5.170:FF:000025">
    <property type="entry name" value="nuclear factor interleukin-3-regulated protein-like"/>
    <property type="match status" value="1"/>
</dbReference>
<feature type="compositionally biased region" description="Polar residues" evidence="8">
    <location>
        <begin position="198"/>
        <end position="215"/>
    </location>
</feature>
<evidence type="ECO:0000259" key="9">
    <source>
        <dbReference type="PROSITE" id="PS50217"/>
    </source>
</evidence>
<dbReference type="Proteomes" id="UP000001811">
    <property type="component" value="Chromosome 1"/>
</dbReference>
<dbReference type="GO" id="GO:0007623">
    <property type="term" value="P:circadian rhythm"/>
    <property type="evidence" value="ECO:0007669"/>
    <property type="project" value="InterPro"/>
</dbReference>
<dbReference type="AlphaFoldDB" id="G1SCP4"/>
<keyword evidence="3" id="KW-0238">DNA-binding</keyword>
<accession>G1SCP4</accession>
<evidence type="ECO:0000256" key="2">
    <source>
        <dbReference type="ARBA" id="ARBA00023015"/>
    </source>
</evidence>
<dbReference type="InParanoid" id="G1SCP4"/>
<evidence type="ECO:0000256" key="5">
    <source>
        <dbReference type="ARBA" id="ARBA00023242"/>
    </source>
</evidence>
<dbReference type="eggNOG" id="KOG3119">
    <property type="taxonomic scope" value="Eukaryota"/>
</dbReference>
<dbReference type="OrthoDB" id="6151507at2759"/>
<proteinExistence type="inferred from homology"/>
<dbReference type="GO" id="GO:0006351">
    <property type="term" value="P:DNA-templated transcription"/>
    <property type="evidence" value="ECO:0007669"/>
    <property type="project" value="InterPro"/>
</dbReference>
<dbReference type="GO" id="GO:0000978">
    <property type="term" value="F:RNA polymerase II cis-regulatory region sequence-specific DNA binding"/>
    <property type="evidence" value="ECO:0007669"/>
    <property type="project" value="Ensembl"/>
</dbReference>
<feature type="compositionally biased region" description="Polar residues" evidence="8">
    <location>
        <begin position="268"/>
        <end position="278"/>
    </location>
</feature>
<reference evidence="10 11" key="1">
    <citation type="journal article" date="2011" name="Nature">
        <title>A high-resolution map of human evolutionary constraint using 29 mammals.</title>
        <authorList>
            <person name="Lindblad-Toh K."/>
            <person name="Garber M."/>
            <person name="Zuk O."/>
            <person name="Lin M.F."/>
            <person name="Parker B.J."/>
            <person name="Washietl S."/>
            <person name="Kheradpour P."/>
            <person name="Ernst J."/>
            <person name="Jordan G."/>
            <person name="Mauceli E."/>
            <person name="Ward L.D."/>
            <person name="Lowe C.B."/>
            <person name="Holloway A.K."/>
            <person name="Clamp M."/>
            <person name="Gnerre S."/>
            <person name="Alfoldi J."/>
            <person name="Beal K."/>
            <person name="Chang J."/>
            <person name="Clawson H."/>
            <person name="Cuff J."/>
            <person name="Di Palma F."/>
            <person name="Fitzgerald S."/>
            <person name="Flicek P."/>
            <person name="Guttman M."/>
            <person name="Hubisz M.J."/>
            <person name="Jaffe D.B."/>
            <person name="Jungreis I."/>
            <person name="Kent W.J."/>
            <person name="Kostka D."/>
            <person name="Lara M."/>
            <person name="Martins A.L."/>
            <person name="Massingham T."/>
            <person name="Moltke I."/>
            <person name="Raney B.J."/>
            <person name="Rasmussen M.D."/>
            <person name="Robinson J."/>
            <person name="Stark A."/>
            <person name="Vilella A.J."/>
            <person name="Wen J."/>
            <person name="Xie X."/>
            <person name="Zody M.C."/>
            <person name="Baldwin J."/>
            <person name="Bloom T."/>
            <person name="Chin C.W."/>
            <person name="Heiman D."/>
            <person name="Nicol R."/>
            <person name="Nusbaum C."/>
            <person name="Young S."/>
            <person name="Wilkinson J."/>
            <person name="Worley K.C."/>
            <person name="Kovar C.L."/>
            <person name="Muzny D.M."/>
            <person name="Gibbs R.A."/>
            <person name="Cree A."/>
            <person name="Dihn H.H."/>
            <person name="Fowler G."/>
            <person name="Jhangiani S."/>
            <person name="Joshi V."/>
            <person name="Lee S."/>
            <person name="Lewis L.R."/>
            <person name="Nazareth L.V."/>
            <person name="Okwuonu G."/>
            <person name="Santibanez J."/>
            <person name="Warren W.C."/>
            <person name="Mardis E.R."/>
            <person name="Weinstock G.M."/>
            <person name="Wilson R.K."/>
            <person name="Delehaunty K."/>
            <person name="Dooling D."/>
            <person name="Fronik C."/>
            <person name="Fulton L."/>
            <person name="Fulton B."/>
            <person name="Graves T."/>
            <person name="Minx P."/>
            <person name="Sodergren E."/>
            <person name="Birney E."/>
            <person name="Margulies E.H."/>
            <person name="Herrero J."/>
            <person name="Green E.D."/>
            <person name="Haussler D."/>
            <person name="Siepel A."/>
            <person name="Goldman N."/>
            <person name="Pollard K.S."/>
            <person name="Pedersen J.S."/>
            <person name="Lander E.S."/>
            <person name="Kellis M."/>
        </authorList>
    </citation>
    <scope>NUCLEOTIDE SEQUENCE [LARGE SCALE GENOMIC DNA]</scope>
    <source>
        <strain evidence="10 11">Thorbecke inbred</strain>
    </source>
</reference>
<name>G1SCP4_RABIT</name>
<dbReference type="GO" id="GO:0042802">
    <property type="term" value="F:identical protein binding"/>
    <property type="evidence" value="ECO:0007669"/>
    <property type="project" value="Ensembl"/>
</dbReference>
<dbReference type="GO" id="GO:0090575">
    <property type="term" value="C:RNA polymerase II transcription regulator complex"/>
    <property type="evidence" value="ECO:0007669"/>
    <property type="project" value="Ensembl"/>
</dbReference>
<dbReference type="Ensembl" id="ENSOCUT00000000144.3">
    <property type="protein sequence ID" value="ENSOCUP00000000127.3"/>
    <property type="gene ID" value="ENSOCUG00000000145.3"/>
</dbReference>
<dbReference type="GeneTree" id="ENSGT00940000160540"/>
<feature type="domain" description="BZIP" evidence="9">
    <location>
        <begin position="75"/>
        <end position="125"/>
    </location>
</feature>
<keyword evidence="4" id="KW-0804">Transcription</keyword>
<reference evidence="10" key="3">
    <citation type="submission" date="2025-09" db="UniProtKB">
        <authorList>
            <consortium name="Ensembl"/>
        </authorList>
    </citation>
    <scope>IDENTIFICATION</scope>
    <source>
        <strain evidence="10">Thorbecke</strain>
    </source>
</reference>
<dbReference type="GO" id="GO:0010628">
    <property type="term" value="P:positive regulation of gene expression"/>
    <property type="evidence" value="ECO:0007669"/>
    <property type="project" value="Ensembl"/>
</dbReference>
<evidence type="ECO:0000313" key="10">
    <source>
        <dbReference type="Ensembl" id="ENSOCUP00000000127.3"/>
    </source>
</evidence>
<dbReference type="PaxDb" id="9986-ENSOCUP00000000127"/>
<feature type="region of interest" description="Disordered" evidence="8">
    <location>
        <begin position="261"/>
        <end position="307"/>
    </location>
</feature>
<keyword evidence="2" id="KW-0805">Transcription regulation</keyword>
<dbReference type="Bgee" id="ENSOCUG00000000145">
    <property type="expression patterns" value="Expressed in ovary and 15 other cell types or tissues"/>
</dbReference>
<dbReference type="Pfam" id="PF06529">
    <property type="entry name" value="Vert_IL3-reg_TF"/>
    <property type="match status" value="1"/>
</dbReference>